<dbReference type="EMBL" id="MVBO01000011">
    <property type="protein sequence ID" value="OZJ05701.1"/>
    <property type="molecule type" value="Genomic_DNA"/>
</dbReference>
<dbReference type="InterPro" id="IPR031107">
    <property type="entry name" value="Small_HSP"/>
</dbReference>
<dbReference type="Pfam" id="PF00011">
    <property type="entry name" value="HSP20"/>
    <property type="match status" value="1"/>
</dbReference>
<reference evidence="6 7" key="1">
    <citation type="journal article" date="2017" name="Mycologia">
        <title>Bifiguratus adelaidae, gen. et sp. nov., a new member of Mucoromycotina in endophytic and soil-dwelling habitats.</title>
        <authorList>
            <person name="Torres-Cruz T.J."/>
            <person name="Billingsley Tobias T.L."/>
            <person name="Almatruk M."/>
            <person name="Hesse C."/>
            <person name="Kuske C.R."/>
            <person name="Desiro A."/>
            <person name="Benucci G.M."/>
            <person name="Bonito G."/>
            <person name="Stajich J.E."/>
            <person name="Dunlap C."/>
            <person name="Arnold A.E."/>
            <person name="Porras-Alfaro A."/>
        </authorList>
    </citation>
    <scope>NUCLEOTIDE SEQUENCE [LARGE SCALE GENOMIC DNA]</scope>
    <source>
        <strain evidence="6 7">AZ0501</strain>
    </source>
</reference>
<organism evidence="6 7">
    <name type="scientific">Bifiguratus adelaidae</name>
    <dbReference type="NCBI Taxonomy" id="1938954"/>
    <lineage>
        <taxon>Eukaryota</taxon>
        <taxon>Fungi</taxon>
        <taxon>Fungi incertae sedis</taxon>
        <taxon>Mucoromycota</taxon>
        <taxon>Mucoromycotina</taxon>
        <taxon>Endogonomycetes</taxon>
        <taxon>Endogonales</taxon>
        <taxon>Endogonales incertae sedis</taxon>
        <taxon>Bifiguratus</taxon>
    </lineage>
</organism>
<evidence type="ECO:0000256" key="1">
    <source>
        <dbReference type="ARBA" id="ARBA00023016"/>
    </source>
</evidence>
<feature type="compositionally biased region" description="Basic and acidic residues" evidence="4">
    <location>
        <begin position="31"/>
        <end position="41"/>
    </location>
</feature>
<dbReference type="SUPFAM" id="SSF49764">
    <property type="entry name" value="HSP20-like chaperones"/>
    <property type="match status" value="1"/>
</dbReference>
<dbReference type="Proteomes" id="UP000242875">
    <property type="component" value="Unassembled WGS sequence"/>
</dbReference>
<dbReference type="PANTHER" id="PTHR11527">
    <property type="entry name" value="HEAT-SHOCK PROTEIN 20 FAMILY MEMBER"/>
    <property type="match status" value="1"/>
</dbReference>
<gene>
    <name evidence="6" type="ORF">BZG36_01457</name>
</gene>
<evidence type="ECO:0000256" key="3">
    <source>
        <dbReference type="RuleBase" id="RU003616"/>
    </source>
</evidence>
<dbReference type="Gene3D" id="2.60.40.790">
    <property type="match status" value="1"/>
</dbReference>
<evidence type="ECO:0000256" key="2">
    <source>
        <dbReference type="PROSITE-ProRule" id="PRU00285"/>
    </source>
</evidence>
<keyword evidence="1" id="KW-0346">Stress response</keyword>
<keyword evidence="7" id="KW-1185">Reference proteome</keyword>
<dbReference type="AlphaFoldDB" id="A0A261Y527"/>
<evidence type="ECO:0000313" key="7">
    <source>
        <dbReference type="Proteomes" id="UP000242875"/>
    </source>
</evidence>
<dbReference type="CDD" id="cd06464">
    <property type="entry name" value="ACD_sHsps-like"/>
    <property type="match status" value="1"/>
</dbReference>
<dbReference type="InterPro" id="IPR002068">
    <property type="entry name" value="A-crystallin/Hsp20_dom"/>
</dbReference>
<dbReference type="PROSITE" id="PS01031">
    <property type="entry name" value="SHSP"/>
    <property type="match status" value="1"/>
</dbReference>
<protein>
    <recommendedName>
        <fullName evidence="5">SHSP domain-containing protein</fullName>
    </recommendedName>
</protein>
<evidence type="ECO:0000256" key="4">
    <source>
        <dbReference type="SAM" id="MobiDB-lite"/>
    </source>
</evidence>
<comment type="caution">
    <text evidence="6">The sequence shown here is derived from an EMBL/GenBank/DDBJ whole genome shotgun (WGS) entry which is preliminary data.</text>
</comment>
<comment type="similarity">
    <text evidence="2 3">Belongs to the small heat shock protein (HSP20) family.</text>
</comment>
<accession>A0A261Y527</accession>
<sequence>MALSRILPELFRDVSRPLSSAPIATSSVGHRTTDIEDPSREDPLLHLLRPPSYCPLKQLFQPDVDIVETDGDFLIEVDLPGLAKEDLEVELAGNNTLVIEGRVKPSEEASTAEKQGQHVWNRERSTGLFQRQFKFPMKLNKNDIAARYKMAWHKFKFRSPRRRLAKEL</sequence>
<name>A0A261Y527_9FUNG</name>
<evidence type="ECO:0000259" key="5">
    <source>
        <dbReference type="PROSITE" id="PS01031"/>
    </source>
</evidence>
<feature type="region of interest" description="Disordered" evidence="4">
    <location>
        <begin position="22"/>
        <end position="41"/>
    </location>
</feature>
<evidence type="ECO:0000313" key="6">
    <source>
        <dbReference type="EMBL" id="OZJ05701.1"/>
    </source>
</evidence>
<proteinExistence type="inferred from homology"/>
<feature type="domain" description="SHSP" evidence="5">
    <location>
        <begin position="55"/>
        <end position="168"/>
    </location>
</feature>
<dbReference type="OrthoDB" id="1431247at2759"/>
<dbReference type="InterPro" id="IPR008978">
    <property type="entry name" value="HSP20-like_chaperone"/>
</dbReference>